<gene>
    <name evidence="1" type="ORF">BDY19DRAFT_992766</name>
</gene>
<organism evidence="1 2">
    <name type="scientific">Irpex rosettiformis</name>
    <dbReference type="NCBI Taxonomy" id="378272"/>
    <lineage>
        <taxon>Eukaryota</taxon>
        <taxon>Fungi</taxon>
        <taxon>Dikarya</taxon>
        <taxon>Basidiomycota</taxon>
        <taxon>Agaricomycotina</taxon>
        <taxon>Agaricomycetes</taxon>
        <taxon>Polyporales</taxon>
        <taxon>Irpicaceae</taxon>
        <taxon>Irpex</taxon>
    </lineage>
</organism>
<accession>A0ACB8U667</accession>
<evidence type="ECO:0000313" key="1">
    <source>
        <dbReference type="EMBL" id="KAI0089802.1"/>
    </source>
</evidence>
<evidence type="ECO:0000313" key="2">
    <source>
        <dbReference type="Proteomes" id="UP001055072"/>
    </source>
</evidence>
<name>A0ACB8U667_9APHY</name>
<dbReference type="EMBL" id="MU274909">
    <property type="protein sequence ID" value="KAI0089802.1"/>
    <property type="molecule type" value="Genomic_DNA"/>
</dbReference>
<protein>
    <submittedName>
        <fullName evidence="1">Uncharacterized protein</fullName>
    </submittedName>
</protein>
<keyword evidence="2" id="KW-1185">Reference proteome</keyword>
<comment type="caution">
    <text evidence="1">The sequence shown here is derived from an EMBL/GenBank/DDBJ whole genome shotgun (WGS) entry which is preliminary data.</text>
</comment>
<sequence length="2056" mass="232966">MSSMKEVPYTHRSTRSVLTILDPALLQNPEDVSNALEELARKISEPATNLPEIVREICSAPNLFEVVLSGLEETAAEKVVRALKLSFPESDAHKYQSSSTKRLLLRLASYFSSLETLPENSIRQQCQEGEERVTRLHCALDVLSDFDIGRNRSRVDGHQAVVFDETAFDELGIECPKTVRDAQITLGRILKALKSNLDFFLMLLRNYKWLAGVIQERYFRASSTVDVDTACTESQGRTEANFAGLHTFSRKKTALVMAAVDGFGDYRILMSSRVVRDIKTARSRPRLYSAILNTFRLLSRNELQAKVLSTSDSVTIFATEAYKGHSVVYCTDEAPSLYSEGTEEVFRVFGIFNASALEGSFWEAFAIQIAARRAQMKHAEPSVHTQDLFSDMAVAKASQYVDKMRSLLVITKFVDLSQSVLEAIKNDTDITQAFELSPQEQEMLEYNGSCYVLGRSGTGKTTVMMMKMLATESTFHQYPEMMPSKPRQLFVTRSQNLASKVKESFDGMYQTHILGSLNPSNANDFRRHALVDADEEEMKKCKRFGELVDDDFPLFLSFDHLCSMIEEELRFACPTWRGLSRDQQISYDMFLYRYWPELYSSALQGIDPSLVFGQFIGVIEGSEGSLSSPSGYISREEYVNMSRPSAITQAQDRHRVYDLFEKYKRLKAMSYQHDIANRTHAILRGLVNAPSSLRGTVDFLFVDEAQDNLLIDTRLLRFLCNNPNGLFWAGDTAQTVFAGSAFTFNELKAFMWRTERESESEIALNHKILKEPVFFELTVNFRSQQGILACAQSVLDCISAFWPATVDRLPKEEGLCRGKQPIMFVRQGGEEDLLRLLVRNASGSVELGAEQCIIVRDEAARDNARKATEGLLDDTTQILTLYESKGLEYNDVILYNFFEDSHCDWFQWRHLLNQHNETANMSSTVSSHGGAKFDALSRELKSLYVGCTRAKHNLWIIDTSEKTEAVRRIWEKNNEIDWQENYPDVSEFASASSRSTWQRKAYEYFVRGHYDLARRAYLNAGLLQDAAIASAYMLREYAELTSRTATASERSKRYSKAANAFDQVASETAEEEKLSYYRIAAECFMKVPDNRQAAIAFDSALDYNQAIRLHRDVGNFERTVQLLCENKNALQPDSLLKVQYASLIYCLLNRKIGDAYKISPDNIDLLAFACRHGLKRAEATLLEHHGNLLEAVRRRLCNDQFVGAANLLKRLHPSGRDFSVLASTDLLLACRRHISIATIEWSDAISPTTNKMEALLGVASLVCLGSSRHGSTAELDVFRAIALHDEASLGRLALEHSSGNNFIALICFSRIIRSPTQWKGKAGTETLQWLKTFLPMSVLLRNLCFQKDPHHNPSVQLVLGFRCVTHNIFHLLPGSAIEKHALAKKTPFMELGSADEYRLVSRDVLRNLLSRCMSDSLRRRVYEVAQNLRWELKPRKRGSVPFTLQTALQCLVHTALLLDDTRQLVPADDLEPEKRNLLREIYRSVTSIPYDDNLALSLDALLDVKQRDVRKGIHIVQVWLRESRLVIPMARSPNRATDLMKAFILFFAFRVITPHPYNTPENQNRPKLRQLELTKVEADFQDMVEGRRTWSPRPLLCLISSITARKIPVNIDVLCSTIEFMTGWLSLLCSQAVVGNVAGTVLSKRCLVTYGQGVHSLSECSGLYTNYSRWLVLSLAVLLPEILSPRKDKSAFLYSGRFPMLPTAEDRHGYIARLCEAFILLGHNVPANDLRADILIAITSIRDQAKQFPKIYKGYIAASTWKDLTAALPGNLPLVELVQTPPFSAKNPTYKAANLSFPLTERQLSGSQMAKLTKSALAKVVMRNVVDDSSHAPLHGLTKSAGVFARTMQRISDALDKEAEYHLREIRHPLRVLAATHLQRFYRRRLSLRRQVAYGSLNFLVSGAFEECLKEVDNIKWKDRRYRMVFLGILPHALACLDAIIMQFEHMKTLASNRLQNSEHSKWEELGHAVTAIDDELQVAKALRDGKLGPNGRIYRQQLWKEFRDVTIREIPKLMVKLPQNVIRDIEVEWSIVRKAVVQPGKRDVDWVDAPAEASV</sequence>
<proteinExistence type="predicted"/>
<reference evidence="1" key="1">
    <citation type="journal article" date="2021" name="Environ. Microbiol.">
        <title>Gene family expansions and transcriptome signatures uncover fungal adaptations to wood decay.</title>
        <authorList>
            <person name="Hage H."/>
            <person name="Miyauchi S."/>
            <person name="Viragh M."/>
            <person name="Drula E."/>
            <person name="Min B."/>
            <person name="Chaduli D."/>
            <person name="Navarro D."/>
            <person name="Favel A."/>
            <person name="Norest M."/>
            <person name="Lesage-Meessen L."/>
            <person name="Balint B."/>
            <person name="Merenyi Z."/>
            <person name="de Eugenio L."/>
            <person name="Morin E."/>
            <person name="Martinez A.T."/>
            <person name="Baldrian P."/>
            <person name="Stursova M."/>
            <person name="Martinez M.J."/>
            <person name="Novotny C."/>
            <person name="Magnuson J.K."/>
            <person name="Spatafora J.W."/>
            <person name="Maurice S."/>
            <person name="Pangilinan J."/>
            <person name="Andreopoulos W."/>
            <person name="LaButti K."/>
            <person name="Hundley H."/>
            <person name="Na H."/>
            <person name="Kuo A."/>
            <person name="Barry K."/>
            <person name="Lipzen A."/>
            <person name="Henrissat B."/>
            <person name="Riley R."/>
            <person name="Ahrendt S."/>
            <person name="Nagy L.G."/>
            <person name="Grigoriev I.V."/>
            <person name="Martin F."/>
            <person name="Rosso M.N."/>
        </authorList>
    </citation>
    <scope>NUCLEOTIDE SEQUENCE</scope>
    <source>
        <strain evidence="1">CBS 384.51</strain>
    </source>
</reference>
<dbReference type="Proteomes" id="UP001055072">
    <property type="component" value="Unassembled WGS sequence"/>
</dbReference>